<dbReference type="SUPFAM" id="SSF47781">
    <property type="entry name" value="RuvA domain 2-like"/>
    <property type="match status" value="1"/>
</dbReference>
<dbReference type="PANTHER" id="PTHR30471:SF3">
    <property type="entry name" value="UPF0758 PROTEIN YEES-RELATED"/>
    <property type="match status" value="1"/>
</dbReference>
<evidence type="ECO:0000313" key="8">
    <source>
        <dbReference type="EMBL" id="OUO57403.1"/>
    </source>
</evidence>
<dbReference type="Gene3D" id="3.40.140.10">
    <property type="entry name" value="Cytidine Deaminase, domain 2"/>
    <property type="match status" value="1"/>
</dbReference>
<name>A0A1Y4DE52_9BACT</name>
<dbReference type="OrthoDB" id="9804482at2"/>
<dbReference type="InterPro" id="IPR010994">
    <property type="entry name" value="RuvA_2-like"/>
</dbReference>
<dbReference type="PANTHER" id="PTHR30471">
    <property type="entry name" value="DNA REPAIR PROTEIN RADC"/>
    <property type="match status" value="1"/>
</dbReference>
<evidence type="ECO:0000256" key="3">
    <source>
        <dbReference type="ARBA" id="ARBA00022801"/>
    </source>
</evidence>
<dbReference type="GO" id="GO:0008237">
    <property type="term" value="F:metallopeptidase activity"/>
    <property type="evidence" value="ECO:0007669"/>
    <property type="project" value="UniProtKB-KW"/>
</dbReference>
<feature type="domain" description="MPN" evidence="7">
    <location>
        <begin position="106"/>
        <end position="228"/>
    </location>
</feature>
<dbReference type="InterPro" id="IPR046778">
    <property type="entry name" value="UPF0758_N"/>
</dbReference>
<evidence type="ECO:0000256" key="5">
    <source>
        <dbReference type="ARBA" id="ARBA00023049"/>
    </source>
</evidence>
<dbReference type="PROSITE" id="PS50249">
    <property type="entry name" value="MPN"/>
    <property type="match status" value="1"/>
</dbReference>
<dbReference type="EMBL" id="NFJD01000001">
    <property type="protein sequence ID" value="OUO57403.1"/>
    <property type="molecule type" value="Genomic_DNA"/>
</dbReference>
<dbReference type="NCBIfam" id="NF000642">
    <property type="entry name" value="PRK00024.1"/>
    <property type="match status" value="1"/>
</dbReference>
<comment type="caution">
    <text evidence="8">The sequence shown here is derived from an EMBL/GenBank/DDBJ whole genome shotgun (WGS) entry which is preliminary data.</text>
</comment>
<dbReference type="RefSeq" id="WP_087286648.1">
    <property type="nucleotide sequence ID" value="NZ_NFJD01000001.1"/>
</dbReference>
<keyword evidence="5" id="KW-0482">Metalloprotease</keyword>
<dbReference type="InterPro" id="IPR001405">
    <property type="entry name" value="UPF0758"/>
</dbReference>
<keyword evidence="9" id="KW-1185">Reference proteome</keyword>
<evidence type="ECO:0000256" key="2">
    <source>
        <dbReference type="ARBA" id="ARBA00022723"/>
    </source>
</evidence>
<organism evidence="8 9">
    <name type="scientific">Candidatus Avelusimicrobium gallicola</name>
    <dbReference type="NCBI Taxonomy" id="2562704"/>
    <lineage>
        <taxon>Bacteria</taxon>
        <taxon>Pseudomonadati</taxon>
        <taxon>Elusimicrobiota</taxon>
        <taxon>Elusimicrobia</taxon>
        <taxon>Elusimicrobiales</taxon>
        <taxon>Elusimicrobiaceae</taxon>
        <taxon>Candidatus Avelusimicrobium</taxon>
    </lineage>
</organism>
<evidence type="ECO:0000256" key="6">
    <source>
        <dbReference type="RuleBase" id="RU003797"/>
    </source>
</evidence>
<keyword evidence="4" id="KW-0862">Zinc</keyword>
<dbReference type="NCBIfam" id="TIGR00608">
    <property type="entry name" value="radc"/>
    <property type="match status" value="1"/>
</dbReference>
<evidence type="ECO:0000259" key="7">
    <source>
        <dbReference type="PROSITE" id="PS50249"/>
    </source>
</evidence>
<dbReference type="CDD" id="cd08071">
    <property type="entry name" value="MPN_DUF2466"/>
    <property type="match status" value="1"/>
</dbReference>
<dbReference type="Pfam" id="PF20582">
    <property type="entry name" value="UPF0758_N"/>
    <property type="match status" value="1"/>
</dbReference>
<dbReference type="Proteomes" id="UP000196368">
    <property type="component" value="Unassembled WGS sequence"/>
</dbReference>
<keyword evidence="2" id="KW-0479">Metal-binding</keyword>
<protein>
    <recommendedName>
        <fullName evidence="7">MPN domain-containing protein</fullName>
    </recommendedName>
</protein>
<accession>A0A1Y4DE52</accession>
<sequence>MAKNSKPSYIGHRERIREKFASAGLDAFLDHETLELLLTYAVARKDTKPIAWALLKKFGSLSAVLDADPEQLMTVPGVGPNTAQFLKLIRAVFKKYSFEEVKERITIRTPQQVLEYCKASLAGKTEECLEVIYLSVRNTVMSTQVVASGLIDRVAVSPRKIVECALAAKASAIILVHNHPSGDATPSKEDIALTQDVIRAAELFGISVHDHIIVGKGSHYSLKANGKIA</sequence>
<dbReference type="Gene3D" id="1.10.150.20">
    <property type="entry name" value="5' to 3' exonuclease, C-terminal subdomain"/>
    <property type="match status" value="1"/>
</dbReference>
<dbReference type="AlphaFoldDB" id="A0A1Y4DE52"/>
<keyword evidence="1" id="KW-0645">Protease</keyword>
<gene>
    <name evidence="8" type="ORF">B5F75_01115</name>
</gene>
<comment type="similarity">
    <text evidence="6">Belongs to the UPF0758 family.</text>
</comment>
<keyword evidence="3" id="KW-0378">Hydrolase</keyword>
<proteinExistence type="inferred from homology"/>
<dbReference type="GO" id="GO:0006508">
    <property type="term" value="P:proteolysis"/>
    <property type="evidence" value="ECO:0007669"/>
    <property type="project" value="UniProtKB-KW"/>
</dbReference>
<evidence type="ECO:0000313" key="9">
    <source>
        <dbReference type="Proteomes" id="UP000196368"/>
    </source>
</evidence>
<dbReference type="GO" id="GO:0046872">
    <property type="term" value="F:metal ion binding"/>
    <property type="evidence" value="ECO:0007669"/>
    <property type="project" value="UniProtKB-KW"/>
</dbReference>
<dbReference type="InterPro" id="IPR037518">
    <property type="entry name" value="MPN"/>
</dbReference>
<reference evidence="9" key="1">
    <citation type="submission" date="2017-04" db="EMBL/GenBank/DDBJ databases">
        <title>Function of individual gut microbiota members based on whole genome sequencing of pure cultures obtained from chicken caecum.</title>
        <authorList>
            <person name="Medvecky M."/>
            <person name="Cejkova D."/>
            <person name="Polansky O."/>
            <person name="Karasova D."/>
            <person name="Kubasova T."/>
            <person name="Cizek A."/>
            <person name="Rychlik I."/>
        </authorList>
    </citation>
    <scope>NUCLEOTIDE SEQUENCE [LARGE SCALE GENOMIC DNA]</scope>
    <source>
        <strain evidence="9">An273</strain>
    </source>
</reference>
<dbReference type="InterPro" id="IPR020891">
    <property type="entry name" value="UPF0758_CS"/>
</dbReference>
<evidence type="ECO:0000256" key="4">
    <source>
        <dbReference type="ARBA" id="ARBA00022833"/>
    </source>
</evidence>
<dbReference type="InterPro" id="IPR025657">
    <property type="entry name" value="RadC_JAB"/>
</dbReference>
<dbReference type="Pfam" id="PF04002">
    <property type="entry name" value="RadC"/>
    <property type="match status" value="1"/>
</dbReference>
<dbReference type="PROSITE" id="PS01302">
    <property type="entry name" value="UPF0758"/>
    <property type="match status" value="1"/>
</dbReference>
<evidence type="ECO:0000256" key="1">
    <source>
        <dbReference type="ARBA" id="ARBA00022670"/>
    </source>
</evidence>